<organism evidence="1 2">
    <name type="scientific">Nesidiocoris tenuis</name>
    <dbReference type="NCBI Taxonomy" id="355587"/>
    <lineage>
        <taxon>Eukaryota</taxon>
        <taxon>Metazoa</taxon>
        <taxon>Ecdysozoa</taxon>
        <taxon>Arthropoda</taxon>
        <taxon>Hexapoda</taxon>
        <taxon>Insecta</taxon>
        <taxon>Pterygota</taxon>
        <taxon>Neoptera</taxon>
        <taxon>Paraneoptera</taxon>
        <taxon>Hemiptera</taxon>
        <taxon>Heteroptera</taxon>
        <taxon>Panheteroptera</taxon>
        <taxon>Cimicomorpha</taxon>
        <taxon>Miridae</taxon>
        <taxon>Dicyphina</taxon>
        <taxon>Nesidiocoris</taxon>
    </lineage>
</organism>
<dbReference type="Proteomes" id="UP000479000">
    <property type="component" value="Unassembled WGS sequence"/>
</dbReference>
<evidence type="ECO:0000313" key="1">
    <source>
        <dbReference type="EMBL" id="CAB0013375.1"/>
    </source>
</evidence>
<reference evidence="1 2" key="1">
    <citation type="submission" date="2020-02" db="EMBL/GenBank/DDBJ databases">
        <authorList>
            <person name="Ferguson B K."/>
        </authorList>
    </citation>
    <scope>NUCLEOTIDE SEQUENCE [LARGE SCALE GENOMIC DNA]</scope>
</reference>
<proteinExistence type="predicted"/>
<accession>A0A6H5HHJ6</accession>
<dbReference type="AlphaFoldDB" id="A0A6H5HHJ6"/>
<evidence type="ECO:0000313" key="2">
    <source>
        <dbReference type="Proteomes" id="UP000479000"/>
    </source>
</evidence>
<sequence>MFCHGITHNIVKITSSRKINKTSALPNPHSTNSAYCECLKEFVVISVSGRPILRPPGTSIEPQGGQASPAAQWLFRWATVMRLILGFRHAKRPGPPAHTSLDIMVSLDLDFILSKSAYTAVLIKSAVTPLFGGFELDRSRGSWEEPEPELDEVYQPILGTKVCRRARRCRDQKFRVVSGVACSCLKPISLIVPCGCCCGTAVTRIGPKLCASIHVLMVFA</sequence>
<name>A0A6H5HHJ6_9HEMI</name>
<keyword evidence="2" id="KW-1185">Reference proteome</keyword>
<gene>
    <name evidence="1" type="ORF">NTEN_LOCUS17986</name>
</gene>
<dbReference type="EMBL" id="CADCXU010026587">
    <property type="protein sequence ID" value="CAB0013375.1"/>
    <property type="molecule type" value="Genomic_DNA"/>
</dbReference>
<protein>
    <submittedName>
        <fullName evidence="1">Uncharacterized protein</fullName>
    </submittedName>
</protein>